<evidence type="ECO:0000256" key="1">
    <source>
        <dbReference type="ARBA" id="ARBA00004613"/>
    </source>
</evidence>
<dbReference type="GO" id="GO:0030424">
    <property type="term" value="C:axon"/>
    <property type="evidence" value="ECO:0007669"/>
    <property type="project" value="TreeGrafter"/>
</dbReference>
<dbReference type="SUPFAM" id="SSF48726">
    <property type="entry name" value="Immunoglobulin"/>
    <property type="match status" value="2"/>
</dbReference>
<evidence type="ECO:0000256" key="2">
    <source>
        <dbReference type="ARBA" id="ARBA00022525"/>
    </source>
</evidence>
<evidence type="ECO:0000256" key="7">
    <source>
        <dbReference type="SAM" id="SignalP"/>
    </source>
</evidence>
<dbReference type="InterPro" id="IPR036179">
    <property type="entry name" value="Ig-like_dom_sf"/>
</dbReference>
<reference evidence="10" key="1">
    <citation type="submission" date="2025-08" db="UniProtKB">
        <authorList>
            <consortium name="RefSeq"/>
        </authorList>
    </citation>
    <scope>IDENTIFICATION</scope>
    <source>
        <tissue evidence="10">Whole body</tissue>
    </source>
</reference>
<dbReference type="PANTHER" id="PTHR10075:SF109">
    <property type="entry name" value="NEURAL_ECTODERMAL DEVELOPMENT FACTOR IMP-L2"/>
    <property type="match status" value="1"/>
</dbReference>
<accession>A0A8B8HGP5</accession>
<evidence type="ECO:0000313" key="10">
    <source>
        <dbReference type="RefSeq" id="XP_026484009.1"/>
    </source>
</evidence>
<dbReference type="GO" id="GO:0007156">
    <property type="term" value="P:homophilic cell adhesion via plasma membrane adhesion molecules"/>
    <property type="evidence" value="ECO:0007669"/>
    <property type="project" value="TreeGrafter"/>
</dbReference>
<dbReference type="FunFam" id="2.60.40.10:FF:001749">
    <property type="entry name" value="Neural/ectodermal development factor IMP-L2"/>
    <property type="match status" value="1"/>
</dbReference>
<keyword evidence="3 7" id="KW-0732">Signal</keyword>
<feature type="domain" description="Ig-like" evidence="8">
    <location>
        <begin position="43"/>
        <end position="147"/>
    </location>
</feature>
<evidence type="ECO:0000256" key="3">
    <source>
        <dbReference type="ARBA" id="ARBA00022729"/>
    </source>
</evidence>
<dbReference type="GO" id="GO:0007411">
    <property type="term" value="P:axon guidance"/>
    <property type="evidence" value="ECO:0007669"/>
    <property type="project" value="TreeGrafter"/>
</dbReference>
<dbReference type="InterPro" id="IPR013783">
    <property type="entry name" value="Ig-like_fold"/>
</dbReference>
<feature type="chain" id="PRO_5034630699" evidence="7">
    <location>
        <begin position="24"/>
        <end position="254"/>
    </location>
</feature>
<dbReference type="PROSITE" id="PS50835">
    <property type="entry name" value="IG_LIKE"/>
    <property type="match status" value="2"/>
</dbReference>
<dbReference type="CTD" id="100846979"/>
<feature type="signal peptide" evidence="7">
    <location>
        <begin position="1"/>
        <end position="23"/>
    </location>
</feature>
<evidence type="ECO:0000259" key="8">
    <source>
        <dbReference type="PROSITE" id="PS50835"/>
    </source>
</evidence>
<evidence type="ECO:0000256" key="6">
    <source>
        <dbReference type="ARBA" id="ARBA00023319"/>
    </source>
</evidence>
<dbReference type="AlphaFoldDB" id="A0A8B8HGP5"/>
<dbReference type="GO" id="GO:0005886">
    <property type="term" value="C:plasma membrane"/>
    <property type="evidence" value="ECO:0007669"/>
    <property type="project" value="TreeGrafter"/>
</dbReference>
<name>A0A8B8HGP5_VANTA</name>
<dbReference type="GeneID" id="113392022"/>
<protein>
    <submittedName>
        <fullName evidence="10">Neural/ectodermal development factor IMP-L2-like</fullName>
    </submittedName>
</protein>
<dbReference type="SMART" id="SM00409">
    <property type="entry name" value="IG"/>
    <property type="match status" value="2"/>
</dbReference>
<dbReference type="InterPro" id="IPR007110">
    <property type="entry name" value="Ig-like_dom"/>
</dbReference>
<sequence length="254" mass="27859">MFSLVSLLAAAALISLQSVHTYAQIEGKLEMDNNLLPNDIPPPRRRVVQKYVKITSHPPETVRHMPGSTLVLECEVMGNPAPMSGWMKNGIPISDFEEDVNEIFSPPTFSVARMTSKLVVRSPSNGDVYTCVATAGLRETSASTTVIVEGEQSDLLSPLIPTKPVITAFYNDIFQLMGTTATLPCRVYSPTKAQVYWIDNNSKLIYGNSRLRVLPSGDLHIKGLSWADMGSYTCSAKNAYGKDVAETFLYPVKP</sequence>
<dbReference type="OMA" id="DEYSTHF"/>
<proteinExistence type="predicted"/>
<dbReference type="RefSeq" id="XP_026484009.1">
    <property type="nucleotide sequence ID" value="XM_026628224.2"/>
</dbReference>
<dbReference type="OrthoDB" id="6138780at2759"/>
<keyword evidence="5" id="KW-1015">Disulfide bond</keyword>
<gene>
    <name evidence="10" type="primary">LOC113392022</name>
</gene>
<dbReference type="GO" id="GO:0070593">
    <property type="term" value="P:dendrite self-avoidance"/>
    <property type="evidence" value="ECO:0007669"/>
    <property type="project" value="TreeGrafter"/>
</dbReference>
<dbReference type="CDD" id="cd00096">
    <property type="entry name" value="Ig"/>
    <property type="match status" value="1"/>
</dbReference>
<dbReference type="InterPro" id="IPR003599">
    <property type="entry name" value="Ig_sub"/>
</dbReference>
<dbReference type="Gene3D" id="2.60.40.10">
    <property type="entry name" value="Immunoglobulins"/>
    <property type="match status" value="2"/>
</dbReference>
<keyword evidence="6" id="KW-0393">Immunoglobulin domain</keyword>
<evidence type="ECO:0000313" key="9">
    <source>
        <dbReference type="Proteomes" id="UP001652626"/>
    </source>
</evidence>
<dbReference type="InterPro" id="IPR003598">
    <property type="entry name" value="Ig_sub2"/>
</dbReference>
<dbReference type="SMART" id="SM00408">
    <property type="entry name" value="IGc2"/>
    <property type="match status" value="2"/>
</dbReference>
<dbReference type="GO" id="GO:0005576">
    <property type="term" value="C:extracellular region"/>
    <property type="evidence" value="ECO:0007669"/>
    <property type="project" value="UniProtKB-SubCell"/>
</dbReference>
<dbReference type="Pfam" id="PF13927">
    <property type="entry name" value="Ig_3"/>
    <property type="match status" value="2"/>
</dbReference>
<comment type="subcellular location">
    <subcellularLocation>
        <location evidence="1">Secreted</location>
    </subcellularLocation>
</comment>
<keyword evidence="2" id="KW-0964">Secreted</keyword>
<organism evidence="9 10">
    <name type="scientific">Vanessa tameamea</name>
    <name type="common">Kamehameha butterfly</name>
    <dbReference type="NCBI Taxonomy" id="334116"/>
    <lineage>
        <taxon>Eukaryota</taxon>
        <taxon>Metazoa</taxon>
        <taxon>Ecdysozoa</taxon>
        <taxon>Arthropoda</taxon>
        <taxon>Hexapoda</taxon>
        <taxon>Insecta</taxon>
        <taxon>Pterygota</taxon>
        <taxon>Neoptera</taxon>
        <taxon>Endopterygota</taxon>
        <taxon>Lepidoptera</taxon>
        <taxon>Glossata</taxon>
        <taxon>Ditrysia</taxon>
        <taxon>Papilionoidea</taxon>
        <taxon>Nymphalidae</taxon>
        <taxon>Nymphalinae</taxon>
        <taxon>Vanessa</taxon>
    </lineage>
</organism>
<keyword evidence="9" id="KW-1185">Reference proteome</keyword>
<keyword evidence="4" id="KW-0677">Repeat</keyword>
<feature type="domain" description="Ig-like" evidence="8">
    <location>
        <begin position="164"/>
        <end position="245"/>
    </location>
</feature>
<evidence type="ECO:0000256" key="5">
    <source>
        <dbReference type="ARBA" id="ARBA00023157"/>
    </source>
</evidence>
<dbReference type="PANTHER" id="PTHR10075">
    <property type="entry name" value="BASIGIN RELATED"/>
    <property type="match status" value="1"/>
</dbReference>
<dbReference type="GO" id="GO:0098632">
    <property type="term" value="F:cell-cell adhesion mediator activity"/>
    <property type="evidence" value="ECO:0007669"/>
    <property type="project" value="TreeGrafter"/>
</dbReference>
<evidence type="ECO:0000256" key="4">
    <source>
        <dbReference type="ARBA" id="ARBA00022737"/>
    </source>
</evidence>
<dbReference type="Proteomes" id="UP001652626">
    <property type="component" value="Chromosome 27"/>
</dbReference>